<sequence>MTDALLSAARKAGATEADAVAVAAEALSVDVRAGALEHAERAEGVEIGLRVLIGGRQACVSASDRSTRTIEEMAQRAVAMAREAPVDDAVGLAAPDQLADLRDGVGLELEDGRPAPEPDLLLDLALRAEAAALGVEGVRIAEAASASSMTRRLWLAGSNGFSGGYGRSSHGISTVAITGDGTAMERDWASESRVWAEDLPPPEQIGRLAGERTVARRGARKPPTGTFPILYDERVAATLIGHLLSAVNGSAVARGASWLRNDLGQPVLPAGFDLTEDPRLPRYPASRPFDGEGLATAARRIVADGVLQGWTLDLATARKLGMESTASAVRGTSAPPSPGVSNVALTPGTASRDDLIRDMGRGLVVTSMLGASINPTTGDYSRGAAGFWVENGQIAWPVNECTIAGSLREMLMRITAANDLPDWRSHRVPSLLVEGMTVAGS</sequence>
<evidence type="ECO:0000313" key="6">
    <source>
        <dbReference type="EMBL" id="KGJ02869.1"/>
    </source>
</evidence>
<dbReference type="Gene3D" id="3.30.2290.10">
    <property type="entry name" value="PmbA/TldD superfamily"/>
    <property type="match status" value="1"/>
</dbReference>
<dbReference type="GO" id="GO:0005829">
    <property type="term" value="C:cytosol"/>
    <property type="evidence" value="ECO:0007669"/>
    <property type="project" value="TreeGrafter"/>
</dbReference>
<name>A0A099EXA5_9RHOB</name>
<dbReference type="GO" id="GO:0008237">
    <property type="term" value="F:metallopeptidase activity"/>
    <property type="evidence" value="ECO:0007669"/>
    <property type="project" value="InterPro"/>
</dbReference>
<dbReference type="InterPro" id="IPR002510">
    <property type="entry name" value="Metalloprtase-TldD/E_N"/>
</dbReference>
<dbReference type="PANTHER" id="PTHR43421:SF1">
    <property type="entry name" value="METALLOPROTEASE PMBA"/>
    <property type="match status" value="1"/>
</dbReference>
<dbReference type="Proteomes" id="UP000029917">
    <property type="component" value="Unassembled WGS sequence"/>
</dbReference>
<proteinExistence type="inferred from homology"/>
<keyword evidence="7" id="KW-1185">Reference proteome</keyword>
<dbReference type="STRING" id="690417.IC63_14055"/>
<evidence type="ECO:0000256" key="2">
    <source>
        <dbReference type="SAM" id="MobiDB-lite"/>
    </source>
</evidence>
<dbReference type="PANTHER" id="PTHR43421">
    <property type="entry name" value="METALLOPROTEASE PMBA"/>
    <property type="match status" value="1"/>
</dbReference>
<dbReference type="InterPro" id="IPR047657">
    <property type="entry name" value="PmbA"/>
</dbReference>
<reference evidence="6 7" key="1">
    <citation type="submission" date="2014-09" db="EMBL/GenBank/DDBJ databases">
        <authorList>
            <person name="McGinnis J.M."/>
            <person name="Wolfgang W.J."/>
        </authorList>
    </citation>
    <scope>NUCLEOTIDE SEQUENCE [LARGE SCALE GENOMIC DNA]</scope>
    <source>
        <strain evidence="6 7">HAMBI 3106</strain>
    </source>
</reference>
<accession>A0A099EXA5</accession>
<feature type="domain" description="Metalloprotease TldD/E N-terminal" evidence="3">
    <location>
        <begin position="17"/>
        <end position="81"/>
    </location>
</feature>
<feature type="domain" description="Metalloprotease TldD/E C-terminal" evidence="4">
    <location>
        <begin position="224"/>
        <end position="440"/>
    </location>
</feature>
<evidence type="ECO:0000256" key="1">
    <source>
        <dbReference type="ARBA" id="ARBA00005836"/>
    </source>
</evidence>
<gene>
    <name evidence="6" type="ORF">IC63_14055</name>
</gene>
<dbReference type="SUPFAM" id="SSF111283">
    <property type="entry name" value="Putative modulator of DNA gyrase, PmbA/TldD"/>
    <property type="match status" value="1"/>
</dbReference>
<dbReference type="InterPro" id="IPR035068">
    <property type="entry name" value="TldD/PmbA_N"/>
</dbReference>
<dbReference type="EMBL" id="JRKS01000060">
    <property type="protein sequence ID" value="KGJ02869.1"/>
    <property type="molecule type" value="Genomic_DNA"/>
</dbReference>
<organism evidence="6 7">
    <name type="scientific">Paracoccus sphaerophysae</name>
    <dbReference type="NCBI Taxonomy" id="690417"/>
    <lineage>
        <taxon>Bacteria</taxon>
        <taxon>Pseudomonadati</taxon>
        <taxon>Pseudomonadota</taxon>
        <taxon>Alphaproteobacteria</taxon>
        <taxon>Rhodobacterales</taxon>
        <taxon>Paracoccaceae</taxon>
        <taxon>Paracoccus</taxon>
    </lineage>
</organism>
<comment type="caution">
    <text evidence="6">The sequence shown here is derived from an EMBL/GenBank/DDBJ whole genome shotgun (WGS) entry which is preliminary data.</text>
</comment>
<dbReference type="Pfam" id="PF01523">
    <property type="entry name" value="PmbA_TldD_1st"/>
    <property type="match status" value="1"/>
</dbReference>
<dbReference type="InterPro" id="IPR045569">
    <property type="entry name" value="Metalloprtase-TldD/E_C"/>
</dbReference>
<dbReference type="InterPro" id="IPR036059">
    <property type="entry name" value="TldD/PmbA_sf"/>
</dbReference>
<reference evidence="6 7" key="2">
    <citation type="submission" date="2014-10" db="EMBL/GenBank/DDBJ databases">
        <title>Paracoccus sanguinis sp. nov., isolated from clinical specimens of New York State patients.</title>
        <authorList>
            <person name="Mingle L.A."/>
            <person name="Cole J.A."/>
            <person name="Lapierre P."/>
            <person name="Musser K.A."/>
        </authorList>
    </citation>
    <scope>NUCLEOTIDE SEQUENCE [LARGE SCALE GENOMIC DNA]</scope>
    <source>
        <strain evidence="6 7">HAMBI 3106</strain>
    </source>
</reference>
<dbReference type="InterPro" id="IPR045570">
    <property type="entry name" value="Metalloprtase-TldD/E_cen_dom"/>
</dbReference>
<evidence type="ECO:0000259" key="4">
    <source>
        <dbReference type="Pfam" id="PF19289"/>
    </source>
</evidence>
<dbReference type="GO" id="GO:0006508">
    <property type="term" value="P:proteolysis"/>
    <property type="evidence" value="ECO:0007669"/>
    <property type="project" value="InterPro"/>
</dbReference>
<feature type="domain" description="Metalloprotease TldD/E central" evidence="5">
    <location>
        <begin position="116"/>
        <end position="216"/>
    </location>
</feature>
<comment type="similarity">
    <text evidence="1">Belongs to the peptidase U62 family.</text>
</comment>
<protein>
    <submittedName>
        <fullName evidence="6">Modulator protein</fullName>
    </submittedName>
</protein>
<dbReference type="AlphaFoldDB" id="A0A099EXA5"/>
<evidence type="ECO:0000259" key="3">
    <source>
        <dbReference type="Pfam" id="PF01523"/>
    </source>
</evidence>
<dbReference type="Pfam" id="PF19290">
    <property type="entry name" value="PmbA_TldD_2nd"/>
    <property type="match status" value="1"/>
</dbReference>
<feature type="region of interest" description="Disordered" evidence="2">
    <location>
        <begin position="326"/>
        <end position="346"/>
    </location>
</feature>
<dbReference type="Pfam" id="PF19289">
    <property type="entry name" value="PmbA_TldD_3rd"/>
    <property type="match status" value="1"/>
</dbReference>
<evidence type="ECO:0000259" key="5">
    <source>
        <dbReference type="Pfam" id="PF19290"/>
    </source>
</evidence>
<evidence type="ECO:0000313" key="7">
    <source>
        <dbReference type="Proteomes" id="UP000029917"/>
    </source>
</evidence>